<reference evidence="4" key="1">
    <citation type="submission" date="2017-02" db="UniProtKB">
        <authorList>
            <consortium name="WormBaseParasite"/>
        </authorList>
    </citation>
    <scope>IDENTIFICATION</scope>
</reference>
<dbReference type="SUPFAM" id="SSF56994">
    <property type="entry name" value="Insulin-like"/>
    <property type="match status" value="1"/>
</dbReference>
<keyword evidence="1 2" id="KW-0732">Signal</keyword>
<evidence type="ECO:0000313" key="3">
    <source>
        <dbReference type="Proteomes" id="UP000038045"/>
    </source>
</evidence>
<dbReference type="WBParaSite" id="PTRK_0001251850.1">
    <property type="protein sequence ID" value="PTRK_0001251850.1"/>
    <property type="gene ID" value="PTRK_0001251850"/>
</dbReference>
<feature type="chain" id="PRO_5005892487" evidence="2">
    <location>
        <begin position="26"/>
        <end position="93"/>
    </location>
</feature>
<proteinExistence type="predicted"/>
<evidence type="ECO:0000256" key="2">
    <source>
        <dbReference type="SAM" id="SignalP"/>
    </source>
</evidence>
<accession>A0A0N4ZVB1</accession>
<feature type="signal peptide" evidence="2">
    <location>
        <begin position="1"/>
        <end position="25"/>
    </location>
</feature>
<sequence>MSSKNSFAFFLILFIFLITINKCNGSVKLCPLGGRSFFQAMHLICPTRRKKFLFRKENNNNYRPATFFETMFICCEYGCEYRDLLPHCSPTFL</sequence>
<evidence type="ECO:0000256" key="1">
    <source>
        <dbReference type="ARBA" id="ARBA00022729"/>
    </source>
</evidence>
<organism evidence="3 4">
    <name type="scientific">Parastrongyloides trichosuri</name>
    <name type="common">Possum-specific nematode worm</name>
    <dbReference type="NCBI Taxonomy" id="131310"/>
    <lineage>
        <taxon>Eukaryota</taxon>
        <taxon>Metazoa</taxon>
        <taxon>Ecdysozoa</taxon>
        <taxon>Nematoda</taxon>
        <taxon>Chromadorea</taxon>
        <taxon>Rhabditida</taxon>
        <taxon>Tylenchina</taxon>
        <taxon>Panagrolaimomorpha</taxon>
        <taxon>Strongyloidoidea</taxon>
        <taxon>Strongyloididae</taxon>
        <taxon>Parastrongyloides</taxon>
    </lineage>
</organism>
<evidence type="ECO:0000313" key="4">
    <source>
        <dbReference type="WBParaSite" id="PTRK_0001251850.1"/>
    </source>
</evidence>
<dbReference type="InterPro" id="IPR036438">
    <property type="entry name" value="Insulin-like_sf"/>
</dbReference>
<name>A0A0N4ZVB1_PARTI</name>
<dbReference type="Proteomes" id="UP000038045">
    <property type="component" value="Unplaced"/>
</dbReference>
<keyword evidence="3" id="KW-1185">Reference proteome</keyword>
<dbReference type="AlphaFoldDB" id="A0A0N4ZVB1"/>
<protein>
    <submittedName>
        <fullName evidence="4">IlGF domain-containing protein</fullName>
    </submittedName>
</protein>